<evidence type="ECO:0000313" key="5">
    <source>
        <dbReference type="Proteomes" id="UP001303373"/>
    </source>
</evidence>
<dbReference type="EMBL" id="CP138581">
    <property type="protein sequence ID" value="WPG98794.1"/>
    <property type="molecule type" value="Genomic_DNA"/>
</dbReference>
<evidence type="ECO:0000313" key="4">
    <source>
        <dbReference type="EMBL" id="WPG98794.1"/>
    </source>
</evidence>
<organism evidence="4 5">
    <name type="scientific">Acrodontium crateriforme</name>
    <dbReference type="NCBI Taxonomy" id="150365"/>
    <lineage>
        <taxon>Eukaryota</taxon>
        <taxon>Fungi</taxon>
        <taxon>Dikarya</taxon>
        <taxon>Ascomycota</taxon>
        <taxon>Pezizomycotina</taxon>
        <taxon>Dothideomycetes</taxon>
        <taxon>Dothideomycetidae</taxon>
        <taxon>Mycosphaerellales</taxon>
        <taxon>Teratosphaeriaceae</taxon>
        <taxon>Acrodontium</taxon>
    </lineage>
</organism>
<dbReference type="InterPro" id="IPR016181">
    <property type="entry name" value="Acyl_CoA_acyltransferase"/>
</dbReference>
<evidence type="ECO:0000256" key="2">
    <source>
        <dbReference type="SAM" id="MobiDB-lite"/>
    </source>
</evidence>
<dbReference type="Gene3D" id="3.40.630.30">
    <property type="match status" value="1"/>
</dbReference>
<sequence length="568" mass="63190">MAPSIVHLPNGQTLTVTPVFGGLSFRSNELNTHHNVFPPGWTINLHSAEEADEAEEAPQEREDEPIASAHAHTQPHHKKYNLHRFRAPTLHGDQLFISSISNPSSQDFLPASSPTRQIAMMLWATLWWYFHQHAPSPYVKNAASANTPDVGKPRGEWRVQITREGIFQGKHLLPKLERMGLISSEDSSVGVDPEDGVNSMGDAWRHMFVSQRSFWQLDARIYLFTLSPAQINSPFPSLSPSTSRPASPSRSGGTLTPRDDHSYANAATAFAPHIPRSNTPPGPFSSGSHLPTFYPPPPLQYKFTNGIRHPIRPKPPRQGETFYSRYVPSLGQYISFRVASLSPKPVIYRGPVCCNGHNAENSKTYTVPLRTAELPPSPATPTPSGNTTPFDDRDSSTLNDVELLHKWMNNPRVAYAWGESGPMAHQEAFLRAHLSNKHSFPVIGSFDGKPFGYFEIYWAKEDNLAAHVATTQGAGAIDDWDRGLHVLVGEQAFRGPERVKVWLSALVHHCFLADLRTSKVVMEPRVDNEKLKGYCESVGFHKAGEVSFAHKQSNFMKIPRDVFEAPAL</sequence>
<dbReference type="PANTHER" id="PTHR31438">
    <property type="entry name" value="LYSINE N-ACYLTRANSFERASE C17G9.06C-RELATED"/>
    <property type="match status" value="1"/>
</dbReference>
<dbReference type="PANTHER" id="PTHR31438:SF1">
    <property type="entry name" value="LYSINE N-ACYLTRANSFERASE C17G9.06C-RELATED"/>
    <property type="match status" value="1"/>
</dbReference>
<evidence type="ECO:0000256" key="1">
    <source>
        <dbReference type="ARBA" id="ARBA00009893"/>
    </source>
</evidence>
<feature type="region of interest" description="Disordered" evidence="2">
    <location>
        <begin position="234"/>
        <end position="291"/>
    </location>
</feature>
<accession>A0AAQ3LZK2</accession>
<dbReference type="SUPFAM" id="SSF55729">
    <property type="entry name" value="Acyl-CoA N-acyltransferases (Nat)"/>
    <property type="match status" value="1"/>
</dbReference>
<dbReference type="AlphaFoldDB" id="A0AAQ3LZK2"/>
<dbReference type="GO" id="GO:0016410">
    <property type="term" value="F:N-acyltransferase activity"/>
    <property type="evidence" value="ECO:0007669"/>
    <property type="project" value="TreeGrafter"/>
</dbReference>
<dbReference type="Pfam" id="PF13523">
    <property type="entry name" value="Acetyltransf_8"/>
    <property type="match status" value="1"/>
</dbReference>
<dbReference type="Proteomes" id="UP001303373">
    <property type="component" value="Chromosome 2"/>
</dbReference>
<protein>
    <submittedName>
        <fullName evidence="4">N(6)-hydroxylysine o-acetyltransferase</fullName>
    </submittedName>
</protein>
<reference evidence="4 5" key="1">
    <citation type="submission" date="2023-11" db="EMBL/GenBank/DDBJ databases">
        <title>An acidophilic fungus is an integral part of prey digestion in a carnivorous sundew plant.</title>
        <authorList>
            <person name="Tsai I.J."/>
        </authorList>
    </citation>
    <scope>NUCLEOTIDE SEQUENCE [LARGE SCALE GENOMIC DNA]</scope>
    <source>
        <strain evidence="4">169a</strain>
    </source>
</reference>
<gene>
    <name evidence="4" type="ORF">R9X50_00159000</name>
</gene>
<comment type="similarity">
    <text evidence="1">Belongs to the lysine N-acyltransferase MbtK family.</text>
</comment>
<name>A0AAQ3LZK2_9PEZI</name>
<evidence type="ECO:0000259" key="3">
    <source>
        <dbReference type="SMART" id="SM01006"/>
    </source>
</evidence>
<feature type="domain" description="Acyltransferase MbtK/IucB-like conserved" evidence="3">
    <location>
        <begin position="393"/>
        <end position="440"/>
    </location>
</feature>
<keyword evidence="5" id="KW-1185">Reference proteome</keyword>
<feature type="compositionally biased region" description="Low complexity" evidence="2">
    <location>
        <begin position="236"/>
        <end position="251"/>
    </location>
</feature>
<feature type="region of interest" description="Disordered" evidence="2">
    <location>
        <begin position="371"/>
        <end position="395"/>
    </location>
</feature>
<proteinExistence type="inferred from homology"/>
<dbReference type="GO" id="GO:0019290">
    <property type="term" value="P:siderophore biosynthetic process"/>
    <property type="evidence" value="ECO:0007669"/>
    <property type="project" value="InterPro"/>
</dbReference>
<dbReference type="InterPro" id="IPR019432">
    <property type="entry name" value="Acyltransferase_MbtK/IucB-like"/>
</dbReference>
<dbReference type="SMART" id="SM01006">
    <property type="entry name" value="AlcB"/>
    <property type="match status" value="1"/>
</dbReference>